<feature type="compositionally biased region" description="Low complexity" evidence="1">
    <location>
        <begin position="650"/>
        <end position="680"/>
    </location>
</feature>
<name>A0A8H4BR31_MUCCL</name>
<dbReference type="EMBL" id="JAAECE010000001">
    <property type="protein sequence ID" value="KAF1806505.1"/>
    <property type="molecule type" value="Genomic_DNA"/>
</dbReference>
<proteinExistence type="predicted"/>
<feature type="compositionally biased region" description="Basic and acidic residues" evidence="1">
    <location>
        <begin position="299"/>
        <end position="315"/>
    </location>
</feature>
<accession>A0A8H4BR31</accession>
<dbReference type="GO" id="GO:0006351">
    <property type="term" value="P:DNA-templated transcription"/>
    <property type="evidence" value="ECO:0007669"/>
    <property type="project" value="InterPro"/>
</dbReference>
<reference evidence="2 3" key="1">
    <citation type="submission" date="2019-09" db="EMBL/GenBank/DDBJ databases">
        <authorList>
            <consortium name="DOE Joint Genome Institute"/>
            <person name="Mondo S.J."/>
            <person name="Navarro-Mendoza M.I."/>
            <person name="Perez-Arques C."/>
            <person name="Panchal S."/>
            <person name="Nicolas F.E."/>
            <person name="Ganguly P."/>
            <person name="Pangilinan J."/>
            <person name="Grigoriev I."/>
            <person name="Heitman J."/>
            <person name="Sanya K."/>
            <person name="Garre V."/>
        </authorList>
    </citation>
    <scope>NUCLEOTIDE SEQUENCE [LARGE SCALE GENOMIC DNA]</scope>
    <source>
        <strain evidence="2 3">MU402</strain>
    </source>
</reference>
<dbReference type="Proteomes" id="UP000469890">
    <property type="component" value="Unassembled WGS sequence"/>
</dbReference>
<protein>
    <recommendedName>
        <fullName evidence="4">Protein SCAI</fullName>
    </recommendedName>
</protein>
<dbReference type="AlphaFoldDB" id="A0A8H4BR31"/>
<dbReference type="GO" id="GO:0003714">
    <property type="term" value="F:transcription corepressor activity"/>
    <property type="evidence" value="ECO:0007669"/>
    <property type="project" value="InterPro"/>
</dbReference>
<organism evidence="2 3">
    <name type="scientific">Mucor circinelloides f. lusitanicus</name>
    <name type="common">Mucor racemosus var. lusitanicus</name>
    <dbReference type="NCBI Taxonomy" id="29924"/>
    <lineage>
        <taxon>Eukaryota</taxon>
        <taxon>Fungi</taxon>
        <taxon>Fungi incertae sedis</taxon>
        <taxon>Mucoromycota</taxon>
        <taxon>Mucoromycotina</taxon>
        <taxon>Mucoromycetes</taxon>
        <taxon>Mucorales</taxon>
        <taxon>Mucorineae</taxon>
        <taxon>Mucoraceae</taxon>
        <taxon>Mucor</taxon>
    </lineage>
</organism>
<comment type="caution">
    <text evidence="2">The sequence shown here is derived from an EMBL/GenBank/DDBJ whole genome shotgun (WGS) entry which is preliminary data.</text>
</comment>
<evidence type="ECO:0000313" key="2">
    <source>
        <dbReference type="EMBL" id="KAF1806505.1"/>
    </source>
</evidence>
<dbReference type="InterPro" id="IPR022709">
    <property type="entry name" value="SCAI"/>
</dbReference>
<evidence type="ECO:0000256" key="1">
    <source>
        <dbReference type="SAM" id="MobiDB-lite"/>
    </source>
</evidence>
<feature type="region of interest" description="Disordered" evidence="1">
    <location>
        <begin position="650"/>
        <end position="686"/>
    </location>
</feature>
<gene>
    <name evidence="2" type="ORF">FB192DRAFT_1272735</name>
</gene>
<evidence type="ECO:0000313" key="3">
    <source>
        <dbReference type="Proteomes" id="UP000469890"/>
    </source>
</evidence>
<sequence>MAAVVAAATAAAAASTDAKNQETDEDAIRNQKLVEEFQYLLEKSQSLFSGLRDLPPTGSHRQWRPYFEKTFEVYTKLWKFQQTHRSILENKSNYGLKRWEVGEIASKIGQLYYHYYLRTSETNYLHEAYVFYEAIHERQYFKDILEVKNSALMIKKMRYYARFIIVCLLLNKDENVRQLITELEGLIEEYTKSFKPPDAKEWQMVLEEISTFTEAEKKLVPINLDRTPDKIEHRLASNIAERHIAGLPKLKLQEAILVGNYQKQIKFSELTLDMYRMLQSLEREPFVLHPSVAAATKNKSTETSDKTKEASKDEQGNPAAEKMLKRSNPHKYLLYRPSLSQLLVYISTAFKDTSDNSALLLYLSADGCAYPDQTVPGYGGGVMTSHRNNNKDTSATTQHLADHHVSPPSVHCLHPADLVPFTRKPLFLIVDSDHSTEFKHMPNVFDQPVMCLMSPVEYPSSVQDKSEIGSLFTLFLHTPLLGFCSVSDIGNLDQQKWDECVRKIGAMEKAIGDMLLTDPSVDQHVKRFMMDDFLYYFIVRFVLCGIFLRYHSSFKDDKSFPSSCPSLPESVYVSTEIVTMLGDLTAIADVGTYFSLPAYATTSAANSVINMASSSSSAVAAASGSIGGAPTANSANTASTTTTTAVTLPAANSNSTNTTGTIASSSPPPTQTSTTMSTTTAIMEMK</sequence>
<dbReference type="PANTHER" id="PTHR21243">
    <property type="entry name" value="PROTEIN SCAI"/>
    <property type="match status" value="1"/>
</dbReference>
<feature type="region of interest" description="Disordered" evidence="1">
    <location>
        <begin position="292"/>
        <end position="323"/>
    </location>
</feature>
<dbReference type="Pfam" id="PF12070">
    <property type="entry name" value="SCAI"/>
    <property type="match status" value="1"/>
</dbReference>
<evidence type="ECO:0008006" key="4">
    <source>
        <dbReference type="Google" id="ProtNLM"/>
    </source>
</evidence>